<dbReference type="EMBL" id="KV428196">
    <property type="protein sequence ID" value="KZT34171.1"/>
    <property type="molecule type" value="Genomic_DNA"/>
</dbReference>
<feature type="compositionally biased region" description="Low complexity" evidence="1">
    <location>
        <begin position="50"/>
        <end position="83"/>
    </location>
</feature>
<dbReference type="SUPFAM" id="SSF47095">
    <property type="entry name" value="HMG-box"/>
    <property type="match status" value="1"/>
</dbReference>
<evidence type="ECO:0000313" key="3">
    <source>
        <dbReference type="Proteomes" id="UP000076798"/>
    </source>
</evidence>
<sequence>MYIYISLAAPGRSPSLRIEKSPKSQPFHSMAFYIHIPIEITGVAASDHPAGSSSSTSESSASATSVPAAASQADQAPQAGSSAEPAEPEIKLECPPFTIFHVHFLELMNAKRAYPNDFTQYDCLKLAIFAWKRLSAEQRKKWHKKAVEATLEYREFQLNNPIIGPVQPLGEQYSQRFAQIARGRMGNRYEYL</sequence>
<dbReference type="Gene3D" id="1.10.30.10">
    <property type="entry name" value="High mobility group box domain"/>
    <property type="match status" value="1"/>
</dbReference>
<name>A0A165ZCN1_9AGAM</name>
<organism evidence="2 3">
    <name type="scientific">Sistotremastrum suecicum HHB10207 ss-3</name>
    <dbReference type="NCBI Taxonomy" id="1314776"/>
    <lineage>
        <taxon>Eukaryota</taxon>
        <taxon>Fungi</taxon>
        <taxon>Dikarya</taxon>
        <taxon>Basidiomycota</taxon>
        <taxon>Agaricomycotina</taxon>
        <taxon>Agaricomycetes</taxon>
        <taxon>Sistotremastrales</taxon>
        <taxon>Sistotremastraceae</taxon>
        <taxon>Sistotremastrum</taxon>
    </lineage>
</organism>
<dbReference type="AlphaFoldDB" id="A0A165ZCN1"/>
<protein>
    <submittedName>
        <fullName evidence="2">Uncharacterized protein</fullName>
    </submittedName>
</protein>
<gene>
    <name evidence="2" type="ORF">SISSUDRAFT_312167</name>
</gene>
<evidence type="ECO:0000313" key="2">
    <source>
        <dbReference type="EMBL" id="KZT34171.1"/>
    </source>
</evidence>
<accession>A0A165ZCN1</accession>
<dbReference type="Proteomes" id="UP000076798">
    <property type="component" value="Unassembled WGS sequence"/>
</dbReference>
<feature type="region of interest" description="Disordered" evidence="1">
    <location>
        <begin position="47"/>
        <end position="87"/>
    </location>
</feature>
<proteinExistence type="predicted"/>
<keyword evidence="3" id="KW-1185">Reference proteome</keyword>
<reference evidence="2 3" key="1">
    <citation type="journal article" date="2016" name="Mol. Biol. Evol.">
        <title>Comparative Genomics of Early-Diverging Mushroom-Forming Fungi Provides Insights into the Origins of Lignocellulose Decay Capabilities.</title>
        <authorList>
            <person name="Nagy L.G."/>
            <person name="Riley R."/>
            <person name="Tritt A."/>
            <person name="Adam C."/>
            <person name="Daum C."/>
            <person name="Floudas D."/>
            <person name="Sun H."/>
            <person name="Yadav J.S."/>
            <person name="Pangilinan J."/>
            <person name="Larsson K.H."/>
            <person name="Matsuura K."/>
            <person name="Barry K."/>
            <person name="Labutti K."/>
            <person name="Kuo R."/>
            <person name="Ohm R.A."/>
            <person name="Bhattacharya S.S."/>
            <person name="Shirouzu T."/>
            <person name="Yoshinaga Y."/>
            <person name="Martin F.M."/>
            <person name="Grigoriev I.V."/>
            <person name="Hibbett D.S."/>
        </authorList>
    </citation>
    <scope>NUCLEOTIDE SEQUENCE [LARGE SCALE GENOMIC DNA]</scope>
    <source>
        <strain evidence="2 3">HHB10207 ss-3</strain>
    </source>
</reference>
<evidence type="ECO:0000256" key="1">
    <source>
        <dbReference type="SAM" id="MobiDB-lite"/>
    </source>
</evidence>
<dbReference type="InterPro" id="IPR036910">
    <property type="entry name" value="HMG_box_dom_sf"/>
</dbReference>